<comment type="similarity">
    <text evidence="4">Belongs to the MsrA Met sulfoxide reductase family.</text>
</comment>
<evidence type="ECO:0000259" key="6">
    <source>
        <dbReference type="Pfam" id="PF01625"/>
    </source>
</evidence>
<evidence type="ECO:0000256" key="2">
    <source>
        <dbReference type="ARBA" id="ARBA00047806"/>
    </source>
</evidence>
<name>A0ABT7PDP6_9BACT</name>
<dbReference type="RefSeq" id="WP_149497226.1">
    <property type="nucleotide sequence ID" value="NZ_JASZZN010000002.1"/>
</dbReference>
<feature type="chain" id="PRO_5046233953" description="Peptide methionine sulfoxide reductase MsrA" evidence="5">
    <location>
        <begin position="32"/>
        <end position="219"/>
    </location>
</feature>
<sequence length="219" mass="25185">MLRSFATSRPKFLLAVVLLLVTVVRTDQTFADDPARSEKLETATFGGGCYWCTEAIFQQIDGVQSVKPGFMGGRSDSPTYDQVLTGRTGHVEVVQLQFDPERVGYEKLLEIFWKTHDPTTRNRQGPDLGSQYRSVVFYHSDDQKQTAIEYKTLLARSRTFRGRIVTTIEPASEFFVAKDDHIDFFKKNPENQYCERYLVPKLEKLKKQFPDDLKDHSSK</sequence>
<feature type="domain" description="Peptide methionine sulphoxide reductase MsrA" evidence="6">
    <location>
        <begin position="42"/>
        <end position="195"/>
    </location>
</feature>
<dbReference type="Pfam" id="PF01625">
    <property type="entry name" value="PMSR"/>
    <property type="match status" value="1"/>
</dbReference>
<comment type="function">
    <text evidence="4">Has an important function as a repair enzyme for proteins that have been inactivated by oxidation. Catalyzes the reversible oxidation-reduction of methionine sulfoxide in proteins to methionine.</text>
</comment>
<dbReference type="PANTHER" id="PTHR43774">
    <property type="entry name" value="PEPTIDE METHIONINE SULFOXIDE REDUCTASE"/>
    <property type="match status" value="1"/>
</dbReference>
<protein>
    <recommendedName>
        <fullName evidence="4">Peptide methionine sulfoxide reductase MsrA</fullName>
        <shortName evidence="4">Protein-methionine-S-oxide reductase</shortName>
        <ecNumber evidence="4">1.8.4.11</ecNumber>
    </recommendedName>
    <alternativeName>
        <fullName evidence="4">Peptide-methionine (S)-S-oxide reductase</fullName>
        <shortName evidence="4">Peptide Met(O) reductase</shortName>
    </alternativeName>
</protein>
<dbReference type="PANTHER" id="PTHR43774:SF1">
    <property type="entry name" value="PEPTIDE METHIONINE SULFOXIDE REDUCTASE MSRA 2"/>
    <property type="match status" value="1"/>
</dbReference>
<comment type="catalytic activity">
    <reaction evidence="3 4">
        <text>[thioredoxin]-disulfide + L-methionine + H2O = L-methionine (S)-S-oxide + [thioredoxin]-dithiol</text>
        <dbReference type="Rhea" id="RHEA:19993"/>
        <dbReference type="Rhea" id="RHEA-COMP:10698"/>
        <dbReference type="Rhea" id="RHEA-COMP:10700"/>
        <dbReference type="ChEBI" id="CHEBI:15377"/>
        <dbReference type="ChEBI" id="CHEBI:29950"/>
        <dbReference type="ChEBI" id="CHEBI:50058"/>
        <dbReference type="ChEBI" id="CHEBI:57844"/>
        <dbReference type="ChEBI" id="CHEBI:58772"/>
        <dbReference type="EC" id="1.8.4.11"/>
    </reaction>
</comment>
<dbReference type="EC" id="1.8.4.11" evidence="4"/>
<evidence type="ECO:0000256" key="3">
    <source>
        <dbReference type="ARBA" id="ARBA00048782"/>
    </source>
</evidence>
<dbReference type="Gene3D" id="3.30.1060.10">
    <property type="entry name" value="Peptide methionine sulphoxide reductase MsrA"/>
    <property type="match status" value="1"/>
</dbReference>
<keyword evidence="8" id="KW-1185">Reference proteome</keyword>
<dbReference type="SUPFAM" id="SSF55068">
    <property type="entry name" value="Peptide methionine sulfoxide reductase"/>
    <property type="match status" value="1"/>
</dbReference>
<keyword evidence="5" id="KW-0732">Signal</keyword>
<evidence type="ECO:0000256" key="1">
    <source>
        <dbReference type="ARBA" id="ARBA00023002"/>
    </source>
</evidence>
<keyword evidence="1 4" id="KW-0560">Oxidoreductase</keyword>
<evidence type="ECO:0000313" key="8">
    <source>
        <dbReference type="Proteomes" id="UP001239462"/>
    </source>
</evidence>
<dbReference type="GO" id="GO:0008113">
    <property type="term" value="F:peptide-methionine (S)-S-oxide reductase activity"/>
    <property type="evidence" value="ECO:0007669"/>
    <property type="project" value="UniProtKB-EC"/>
</dbReference>
<dbReference type="InterPro" id="IPR002569">
    <property type="entry name" value="Met_Sox_Rdtase_MsrA_dom"/>
</dbReference>
<gene>
    <name evidence="4 7" type="primary">msrA</name>
    <name evidence="7" type="ORF">QTN89_02760</name>
</gene>
<accession>A0ABT7PDP6</accession>
<evidence type="ECO:0000313" key="7">
    <source>
        <dbReference type="EMBL" id="MDM4014336.1"/>
    </source>
</evidence>
<evidence type="ECO:0000256" key="4">
    <source>
        <dbReference type="HAMAP-Rule" id="MF_01401"/>
    </source>
</evidence>
<proteinExistence type="inferred from homology"/>
<dbReference type="Proteomes" id="UP001239462">
    <property type="component" value="Unassembled WGS sequence"/>
</dbReference>
<comment type="catalytic activity">
    <reaction evidence="2 4">
        <text>L-methionyl-[protein] + [thioredoxin]-disulfide + H2O = L-methionyl-(S)-S-oxide-[protein] + [thioredoxin]-dithiol</text>
        <dbReference type="Rhea" id="RHEA:14217"/>
        <dbReference type="Rhea" id="RHEA-COMP:10698"/>
        <dbReference type="Rhea" id="RHEA-COMP:10700"/>
        <dbReference type="Rhea" id="RHEA-COMP:12313"/>
        <dbReference type="Rhea" id="RHEA-COMP:12315"/>
        <dbReference type="ChEBI" id="CHEBI:15377"/>
        <dbReference type="ChEBI" id="CHEBI:16044"/>
        <dbReference type="ChEBI" id="CHEBI:29950"/>
        <dbReference type="ChEBI" id="CHEBI:44120"/>
        <dbReference type="ChEBI" id="CHEBI:50058"/>
        <dbReference type="EC" id="1.8.4.11"/>
    </reaction>
</comment>
<feature type="signal peptide" evidence="5">
    <location>
        <begin position="1"/>
        <end position="31"/>
    </location>
</feature>
<dbReference type="HAMAP" id="MF_01401">
    <property type="entry name" value="MsrA"/>
    <property type="match status" value="1"/>
</dbReference>
<organism evidence="7 8">
    <name type="scientific">Roseiconus lacunae</name>
    <dbReference type="NCBI Taxonomy" id="2605694"/>
    <lineage>
        <taxon>Bacteria</taxon>
        <taxon>Pseudomonadati</taxon>
        <taxon>Planctomycetota</taxon>
        <taxon>Planctomycetia</taxon>
        <taxon>Pirellulales</taxon>
        <taxon>Pirellulaceae</taxon>
        <taxon>Roseiconus</taxon>
    </lineage>
</organism>
<dbReference type="NCBIfam" id="TIGR00401">
    <property type="entry name" value="msrA"/>
    <property type="match status" value="1"/>
</dbReference>
<evidence type="ECO:0000256" key="5">
    <source>
        <dbReference type="SAM" id="SignalP"/>
    </source>
</evidence>
<reference evidence="7 8" key="1">
    <citation type="submission" date="2023-06" db="EMBL/GenBank/DDBJ databases">
        <title>Roseiconus lacunae JC819 isolated from Gulf of Mannar region, Tamil Nadu.</title>
        <authorList>
            <person name="Pk S."/>
            <person name="Ch S."/>
            <person name="Ch V.R."/>
        </authorList>
    </citation>
    <scope>NUCLEOTIDE SEQUENCE [LARGE SCALE GENOMIC DNA]</scope>
    <source>
        <strain evidence="7 8">JC819</strain>
    </source>
</reference>
<feature type="active site" evidence="4">
    <location>
        <position position="49"/>
    </location>
</feature>
<comment type="caution">
    <text evidence="7">The sequence shown here is derived from an EMBL/GenBank/DDBJ whole genome shotgun (WGS) entry which is preliminary data.</text>
</comment>
<dbReference type="InterPro" id="IPR036509">
    <property type="entry name" value="Met_Sox_Rdtase_MsrA_sf"/>
</dbReference>
<dbReference type="EMBL" id="JASZZN010000002">
    <property type="protein sequence ID" value="MDM4014336.1"/>
    <property type="molecule type" value="Genomic_DNA"/>
</dbReference>